<evidence type="ECO:0000313" key="1">
    <source>
        <dbReference type="EMBL" id="QJA53133.1"/>
    </source>
</evidence>
<proteinExistence type="predicted"/>
<gene>
    <name evidence="1" type="ORF">TM448A03243_0007</name>
</gene>
<accession>A0A6H1ZYW4</accession>
<dbReference type="EMBL" id="MT144396">
    <property type="protein sequence ID" value="QJA53133.1"/>
    <property type="molecule type" value="Genomic_DNA"/>
</dbReference>
<dbReference type="AlphaFoldDB" id="A0A6H1ZYW4"/>
<sequence>MTENAGGILSRGALIALDAYWAIKLFDYVGGVNIIYQGTHYIHKASADDPNWAIWKYTYSGNDITQIEGPLTGSWTNRATLGWL</sequence>
<name>A0A6H1ZYW4_9ZZZZ</name>
<organism evidence="1">
    <name type="scientific">viral metagenome</name>
    <dbReference type="NCBI Taxonomy" id="1070528"/>
    <lineage>
        <taxon>unclassified sequences</taxon>
        <taxon>metagenomes</taxon>
        <taxon>organismal metagenomes</taxon>
    </lineage>
</organism>
<reference evidence="1" key="1">
    <citation type="submission" date="2020-03" db="EMBL/GenBank/DDBJ databases">
        <title>The deep terrestrial virosphere.</title>
        <authorList>
            <person name="Holmfeldt K."/>
            <person name="Nilsson E."/>
            <person name="Simone D."/>
            <person name="Lopez-Fernandez M."/>
            <person name="Wu X."/>
            <person name="de Brujin I."/>
            <person name="Lundin D."/>
            <person name="Andersson A."/>
            <person name="Bertilsson S."/>
            <person name="Dopson M."/>
        </authorList>
    </citation>
    <scope>NUCLEOTIDE SEQUENCE</scope>
    <source>
        <strain evidence="1">TM448A03243</strain>
    </source>
</reference>
<protein>
    <submittedName>
        <fullName evidence="1">Uncharacterized protein</fullName>
    </submittedName>
</protein>